<evidence type="ECO:0000256" key="4">
    <source>
        <dbReference type="PROSITE-ProRule" id="PRU00335"/>
    </source>
</evidence>
<accession>A0A3L8P6W1</accession>
<keyword evidence="2 4" id="KW-0238">DNA-binding</keyword>
<dbReference type="OrthoDB" id="4746440at2"/>
<gene>
    <name evidence="6" type="ORF">D9V37_01825</name>
</gene>
<dbReference type="Pfam" id="PF17754">
    <property type="entry name" value="TetR_C_14"/>
    <property type="match status" value="1"/>
</dbReference>
<evidence type="ECO:0000256" key="1">
    <source>
        <dbReference type="ARBA" id="ARBA00023015"/>
    </source>
</evidence>
<dbReference type="InterPro" id="IPR009057">
    <property type="entry name" value="Homeodomain-like_sf"/>
</dbReference>
<dbReference type="Pfam" id="PF00440">
    <property type="entry name" value="TetR_N"/>
    <property type="match status" value="1"/>
</dbReference>
<dbReference type="Proteomes" id="UP000281708">
    <property type="component" value="Unassembled WGS sequence"/>
</dbReference>
<feature type="domain" description="HTH tetR-type" evidence="5">
    <location>
        <begin position="6"/>
        <end position="66"/>
    </location>
</feature>
<dbReference type="EMBL" id="RDBE01000001">
    <property type="protein sequence ID" value="RLV50727.1"/>
    <property type="molecule type" value="Genomic_DNA"/>
</dbReference>
<feature type="DNA-binding region" description="H-T-H motif" evidence="4">
    <location>
        <begin position="29"/>
        <end position="48"/>
    </location>
</feature>
<proteinExistence type="predicted"/>
<dbReference type="GO" id="GO:0000976">
    <property type="term" value="F:transcription cis-regulatory region binding"/>
    <property type="evidence" value="ECO:0007669"/>
    <property type="project" value="TreeGrafter"/>
</dbReference>
<dbReference type="PANTHER" id="PTHR30055:SF238">
    <property type="entry name" value="MYCOFACTOCIN BIOSYNTHESIS TRANSCRIPTIONAL REGULATOR MFTR-RELATED"/>
    <property type="match status" value="1"/>
</dbReference>
<dbReference type="PRINTS" id="PR00455">
    <property type="entry name" value="HTHTETR"/>
</dbReference>
<organism evidence="6 7">
    <name type="scientific">Nocardioides mangrovicus</name>
    <dbReference type="NCBI Taxonomy" id="2478913"/>
    <lineage>
        <taxon>Bacteria</taxon>
        <taxon>Bacillati</taxon>
        <taxon>Actinomycetota</taxon>
        <taxon>Actinomycetes</taxon>
        <taxon>Propionibacteriales</taxon>
        <taxon>Nocardioidaceae</taxon>
        <taxon>Nocardioides</taxon>
    </lineage>
</organism>
<dbReference type="AlphaFoldDB" id="A0A3L8P6W1"/>
<dbReference type="InterPro" id="IPR050109">
    <property type="entry name" value="HTH-type_TetR-like_transc_reg"/>
</dbReference>
<dbReference type="SUPFAM" id="SSF46689">
    <property type="entry name" value="Homeodomain-like"/>
    <property type="match status" value="1"/>
</dbReference>
<dbReference type="InterPro" id="IPR001647">
    <property type="entry name" value="HTH_TetR"/>
</dbReference>
<dbReference type="PANTHER" id="PTHR30055">
    <property type="entry name" value="HTH-TYPE TRANSCRIPTIONAL REGULATOR RUTR"/>
    <property type="match status" value="1"/>
</dbReference>
<comment type="caution">
    <text evidence="6">The sequence shown here is derived from an EMBL/GenBank/DDBJ whole genome shotgun (WGS) entry which is preliminary data.</text>
</comment>
<dbReference type="RefSeq" id="WP_121804408.1">
    <property type="nucleotide sequence ID" value="NZ_RDBE01000001.1"/>
</dbReference>
<evidence type="ECO:0000313" key="7">
    <source>
        <dbReference type="Proteomes" id="UP000281708"/>
    </source>
</evidence>
<name>A0A3L8P6W1_9ACTN</name>
<evidence type="ECO:0000259" key="5">
    <source>
        <dbReference type="PROSITE" id="PS50977"/>
    </source>
</evidence>
<dbReference type="GO" id="GO:0003700">
    <property type="term" value="F:DNA-binding transcription factor activity"/>
    <property type="evidence" value="ECO:0007669"/>
    <property type="project" value="TreeGrafter"/>
</dbReference>
<evidence type="ECO:0000256" key="3">
    <source>
        <dbReference type="ARBA" id="ARBA00023163"/>
    </source>
</evidence>
<keyword evidence="1" id="KW-0805">Transcription regulation</keyword>
<reference evidence="6 7" key="1">
    <citation type="submission" date="2018-10" db="EMBL/GenBank/DDBJ databases">
        <title>Marmoricola sp. 4Q3S-7 whole genome shotgun sequence.</title>
        <authorList>
            <person name="Li F."/>
        </authorList>
    </citation>
    <scope>NUCLEOTIDE SEQUENCE [LARGE SCALE GENOMIC DNA]</scope>
    <source>
        <strain evidence="6 7">4Q3S-7</strain>
    </source>
</reference>
<keyword evidence="3" id="KW-0804">Transcription</keyword>
<dbReference type="Gene3D" id="1.10.357.10">
    <property type="entry name" value="Tetracycline Repressor, domain 2"/>
    <property type="match status" value="1"/>
</dbReference>
<evidence type="ECO:0000313" key="6">
    <source>
        <dbReference type="EMBL" id="RLV50727.1"/>
    </source>
</evidence>
<keyword evidence="7" id="KW-1185">Reference proteome</keyword>
<dbReference type="PROSITE" id="PS50977">
    <property type="entry name" value="HTH_TETR_2"/>
    <property type="match status" value="1"/>
</dbReference>
<sequence length="184" mass="20226">MGRWEPDAAERLRLAARDLFVEQGFEETTVAQIAERAGLTPRTFFRYYPDKREVLFAGSDQLEEAMAAAARATAPEATAWDAVAAALTAGATMIGGSRAWSRQRQDMLLDHADLQGRELTKLARLATILAGVLRERGVADVEAELVAEAALTVFRLGFAAWLEEPGDRTLAEVIGERLDLLRRL</sequence>
<protein>
    <submittedName>
        <fullName evidence="6">TetR family transcriptional regulator</fullName>
    </submittedName>
</protein>
<evidence type="ECO:0000256" key="2">
    <source>
        <dbReference type="ARBA" id="ARBA00023125"/>
    </source>
</evidence>
<dbReference type="InterPro" id="IPR041347">
    <property type="entry name" value="MftR_C"/>
</dbReference>